<proteinExistence type="predicted"/>
<dbReference type="AlphaFoldDB" id="A0A814KGR8"/>
<comment type="caution">
    <text evidence="2">The sequence shown here is derived from an EMBL/GenBank/DDBJ whole genome shotgun (WGS) entry which is preliminary data.</text>
</comment>
<evidence type="ECO:0000313" key="1">
    <source>
        <dbReference type="EMBL" id="CAF0804403.1"/>
    </source>
</evidence>
<accession>A0A814KGR8</accession>
<dbReference type="EMBL" id="CAJNOL010000414">
    <property type="protein sequence ID" value="CAF1053660.1"/>
    <property type="molecule type" value="Genomic_DNA"/>
</dbReference>
<evidence type="ECO:0000313" key="4">
    <source>
        <dbReference type="Proteomes" id="UP000663870"/>
    </source>
</evidence>
<keyword evidence="4" id="KW-1185">Reference proteome</keyword>
<evidence type="ECO:0000313" key="2">
    <source>
        <dbReference type="EMBL" id="CAF1051420.1"/>
    </source>
</evidence>
<name>A0A814KGR8_9BILA</name>
<gene>
    <name evidence="2" type="ORF">JXQ802_LOCUS16676</name>
    <name evidence="3" type="ORF">JXQ802_LOCUS16792</name>
    <name evidence="1" type="ORF">PYM288_LOCUS4777</name>
</gene>
<dbReference type="EMBL" id="CAJNOH010000045">
    <property type="protein sequence ID" value="CAF0804403.1"/>
    <property type="molecule type" value="Genomic_DNA"/>
</dbReference>
<organism evidence="2 4">
    <name type="scientific">Rotaria sordida</name>
    <dbReference type="NCBI Taxonomy" id="392033"/>
    <lineage>
        <taxon>Eukaryota</taxon>
        <taxon>Metazoa</taxon>
        <taxon>Spiralia</taxon>
        <taxon>Gnathifera</taxon>
        <taxon>Rotifera</taxon>
        <taxon>Eurotatoria</taxon>
        <taxon>Bdelloidea</taxon>
        <taxon>Philodinida</taxon>
        <taxon>Philodinidae</taxon>
        <taxon>Rotaria</taxon>
    </lineage>
</organism>
<sequence>MRSSIFILHKLPSIHTRISFISQFINTYNTTTHIPFQTRVSQQCIHLSNLPLLSSIVKSVQNDKPLQDYTILNIQHQLGDVTAQVEASIVLGALPSNIYFLPPPYTHHKDFELFVIKNYGVPKENFFQSSSYRLRYNYDKYRLLHVIFMLNRMMKMELTQKRMKHNNLLVLDDGGCFSEALAILYDIDDGKLDPNELVENLPLSLKLQQSDTTCLISYFRSIEIRLVEQTSRGLFKYVDQPKIALALHQLGISIIDVASSEPKKRLEPPIIAEASLNMLSYLFYDAPHYLRIPKPSKLQQCLLLGYGAIGRAIGYALTHEGDLGMFSKRLVKVWDRDVVKCKLAQDDGFEIFDQWNKKEQFDYIIGCAGRCSLPISSLSLLRNNSYLISASSATIEFPLHEMVECALFNDSYTKIPISLFDGHIDELDNEDIHRNIKFQIENGRTITIVNGGMPITFLGFLNPTIPEKFDLTVSCMIAASIQAVHTKKRTNDQNRIIPLDSTYSKLICNWFDTNKI</sequence>
<dbReference type="Proteomes" id="UP000663870">
    <property type="component" value="Unassembled WGS sequence"/>
</dbReference>
<protein>
    <submittedName>
        <fullName evidence="2">Uncharacterized protein</fullName>
    </submittedName>
</protein>
<evidence type="ECO:0000313" key="3">
    <source>
        <dbReference type="EMBL" id="CAF1053660.1"/>
    </source>
</evidence>
<dbReference type="EMBL" id="CAJNOL010000409">
    <property type="protein sequence ID" value="CAF1051420.1"/>
    <property type="molecule type" value="Genomic_DNA"/>
</dbReference>
<reference evidence="2" key="1">
    <citation type="submission" date="2021-02" db="EMBL/GenBank/DDBJ databases">
        <authorList>
            <person name="Nowell W R."/>
        </authorList>
    </citation>
    <scope>NUCLEOTIDE SEQUENCE</scope>
</reference>
<dbReference type="Proteomes" id="UP000663854">
    <property type="component" value="Unassembled WGS sequence"/>
</dbReference>